<name>A0AAV7Y4J3_9EUKA</name>
<evidence type="ECO:0000256" key="1">
    <source>
        <dbReference type="ARBA" id="ARBA00004477"/>
    </source>
</evidence>
<evidence type="ECO:0000256" key="7">
    <source>
        <dbReference type="ARBA" id="ARBA00023136"/>
    </source>
</evidence>
<dbReference type="Proteomes" id="UP001146793">
    <property type="component" value="Unassembled WGS sequence"/>
</dbReference>
<feature type="transmembrane region" description="Helical" evidence="9">
    <location>
        <begin position="221"/>
        <end position="243"/>
    </location>
</feature>
<evidence type="ECO:0000256" key="8">
    <source>
        <dbReference type="ARBA" id="ARBA00023315"/>
    </source>
</evidence>
<keyword evidence="6 9" id="KW-1133">Transmembrane helix</keyword>
<proteinExistence type="inferred from homology"/>
<sequence>MDKNKKLNQKINTNQRHKKIPTHWSPVAPLDEISLKDLSFAKGLIPILIWCALETLVGKMLGLPILDNLQIEPKRFFRAFANFSEFIYILPITSILPILCFYTKRLYMNKQLSARMAQNLVLVLSFMNLFFLFVFRSQNMNPWCGLLLAIQCCQSSFKSYSYLKSLFQEMHRAKDEEHKKAILEKHKQQGTLFEFLNFLARPWLVYEVEYIKRQTIRIGYVITKILIGFLAGFLFFCSVHVGFRILYIDESPWHNLIQKMVCIAIPSLILWSMTFVTFFHSWLNVLAEITKYAPRAFYHYWWNATSLAIFWREWNRPVNAFAVRYIYIPAVSKGRTKFTAQLIVFTISGMFHEYLLYGLFGSFNFWVLLVFIGQPVTIYFEGSLKGLASKLYPPALKISTIFICLSFLQIMYISKYISLHPEEIYQPN</sequence>
<evidence type="ECO:0000256" key="5">
    <source>
        <dbReference type="ARBA" id="ARBA00022824"/>
    </source>
</evidence>
<protein>
    <submittedName>
        <fullName evidence="10">Sterol o-acyltransferase</fullName>
    </submittedName>
</protein>
<feature type="transmembrane region" description="Helical" evidence="9">
    <location>
        <begin position="86"/>
        <end position="104"/>
    </location>
</feature>
<dbReference type="InterPro" id="IPR014371">
    <property type="entry name" value="Oat_ACAT_DAG_ARE"/>
</dbReference>
<dbReference type="EMBL" id="JANTQA010000070">
    <property type="protein sequence ID" value="KAJ3424768.1"/>
    <property type="molecule type" value="Genomic_DNA"/>
</dbReference>
<dbReference type="GO" id="GO:0005789">
    <property type="term" value="C:endoplasmic reticulum membrane"/>
    <property type="evidence" value="ECO:0007669"/>
    <property type="project" value="UniProtKB-SubCell"/>
</dbReference>
<accession>A0AAV7Y4J3</accession>
<organism evidence="10 11">
    <name type="scientific">Anaeramoeba flamelloides</name>
    <dbReference type="NCBI Taxonomy" id="1746091"/>
    <lineage>
        <taxon>Eukaryota</taxon>
        <taxon>Metamonada</taxon>
        <taxon>Anaeramoebidae</taxon>
        <taxon>Anaeramoeba</taxon>
    </lineage>
</organism>
<feature type="transmembrane region" description="Helical" evidence="9">
    <location>
        <begin position="116"/>
        <end position="134"/>
    </location>
</feature>
<dbReference type="InterPro" id="IPR004299">
    <property type="entry name" value="MBOAT_fam"/>
</dbReference>
<dbReference type="PANTHER" id="PTHR10408">
    <property type="entry name" value="STEROL O-ACYLTRANSFERASE"/>
    <property type="match status" value="1"/>
</dbReference>
<comment type="similarity">
    <text evidence="2">Belongs to the membrane-bound acyltransferase family. Sterol o-acyltransferase subfamily.</text>
</comment>
<reference evidence="10" key="1">
    <citation type="submission" date="2022-08" db="EMBL/GenBank/DDBJ databases">
        <title>Novel sulphate-reducing endosymbionts in the free-living metamonad Anaeramoeba.</title>
        <authorList>
            <person name="Jerlstrom-Hultqvist J."/>
            <person name="Cepicka I."/>
            <person name="Gallot-Lavallee L."/>
            <person name="Salas-Leiva D."/>
            <person name="Curtis B.A."/>
            <person name="Zahonova K."/>
            <person name="Pipaliya S."/>
            <person name="Dacks J."/>
            <person name="Roger A.J."/>
        </authorList>
    </citation>
    <scope>NUCLEOTIDE SEQUENCE</scope>
    <source>
        <strain evidence="10">Busselton2</strain>
    </source>
</reference>
<dbReference type="GO" id="GO:0008374">
    <property type="term" value="F:O-acyltransferase activity"/>
    <property type="evidence" value="ECO:0007669"/>
    <property type="project" value="InterPro"/>
</dbReference>
<feature type="transmembrane region" description="Helical" evidence="9">
    <location>
        <begin position="394"/>
        <end position="413"/>
    </location>
</feature>
<keyword evidence="8" id="KW-0012">Acyltransferase</keyword>
<evidence type="ECO:0000313" key="10">
    <source>
        <dbReference type="EMBL" id="KAJ3424768.1"/>
    </source>
</evidence>
<dbReference type="AlphaFoldDB" id="A0AAV7Y4J3"/>
<feature type="transmembrane region" description="Helical" evidence="9">
    <location>
        <begin position="44"/>
        <end position="66"/>
    </location>
</feature>
<dbReference type="Pfam" id="PF03062">
    <property type="entry name" value="MBOAT"/>
    <property type="match status" value="1"/>
</dbReference>
<evidence type="ECO:0000256" key="2">
    <source>
        <dbReference type="ARBA" id="ARBA00009010"/>
    </source>
</evidence>
<keyword evidence="4 9" id="KW-0812">Transmembrane</keyword>
<evidence type="ECO:0000256" key="3">
    <source>
        <dbReference type="ARBA" id="ARBA00022679"/>
    </source>
</evidence>
<comment type="caution">
    <text evidence="10">The sequence shown here is derived from an EMBL/GenBank/DDBJ whole genome shotgun (WGS) entry which is preliminary data.</text>
</comment>
<keyword evidence="3" id="KW-0808">Transferase</keyword>
<feature type="transmembrane region" description="Helical" evidence="9">
    <location>
        <begin position="354"/>
        <end position="374"/>
    </location>
</feature>
<keyword evidence="5" id="KW-0256">Endoplasmic reticulum</keyword>
<comment type="subcellular location">
    <subcellularLocation>
        <location evidence="1">Endoplasmic reticulum membrane</location>
        <topology evidence="1">Multi-pass membrane protein</topology>
    </subcellularLocation>
</comment>
<evidence type="ECO:0000256" key="9">
    <source>
        <dbReference type="SAM" id="Phobius"/>
    </source>
</evidence>
<evidence type="ECO:0000313" key="11">
    <source>
        <dbReference type="Proteomes" id="UP001146793"/>
    </source>
</evidence>
<keyword evidence="7 9" id="KW-0472">Membrane</keyword>
<evidence type="ECO:0000256" key="4">
    <source>
        <dbReference type="ARBA" id="ARBA00022692"/>
    </source>
</evidence>
<gene>
    <name evidence="10" type="ORF">M0812_27194</name>
</gene>
<feature type="transmembrane region" description="Helical" evidence="9">
    <location>
        <begin position="263"/>
        <end position="285"/>
    </location>
</feature>
<evidence type="ECO:0000256" key="6">
    <source>
        <dbReference type="ARBA" id="ARBA00022989"/>
    </source>
</evidence>